<dbReference type="GO" id="GO:0005737">
    <property type="term" value="C:cytoplasm"/>
    <property type="evidence" value="ECO:0007669"/>
    <property type="project" value="TreeGrafter"/>
</dbReference>
<evidence type="ECO:0000256" key="8">
    <source>
        <dbReference type="ARBA" id="ARBA00023033"/>
    </source>
</evidence>
<keyword evidence="4 10" id="KW-0349">Heme</keyword>
<dbReference type="InterPro" id="IPR017972">
    <property type="entry name" value="Cyt_P450_CS"/>
</dbReference>
<dbReference type="PANTHER" id="PTHR24300:SF327">
    <property type="entry name" value="CYTOCHROME P450 2F2-RELATED"/>
    <property type="match status" value="1"/>
</dbReference>
<dbReference type="PRINTS" id="PR00463">
    <property type="entry name" value="EP450I"/>
</dbReference>
<evidence type="ECO:0000313" key="13">
    <source>
        <dbReference type="Proteomes" id="UP000823561"/>
    </source>
</evidence>
<keyword evidence="6 11" id="KW-0560">Oxidoreductase</keyword>
<dbReference type="PROSITE" id="PS00086">
    <property type="entry name" value="CYTOCHROME_P450"/>
    <property type="match status" value="1"/>
</dbReference>
<comment type="cofactor">
    <cofactor evidence="1 10">
        <name>heme</name>
        <dbReference type="ChEBI" id="CHEBI:30413"/>
    </cofactor>
</comment>
<gene>
    <name evidence="12" type="ORF">AALO_G00280100</name>
</gene>
<evidence type="ECO:0000256" key="5">
    <source>
        <dbReference type="ARBA" id="ARBA00022723"/>
    </source>
</evidence>
<evidence type="ECO:0000313" key="12">
    <source>
        <dbReference type="EMBL" id="KAG5262888.1"/>
    </source>
</evidence>
<name>A0AAV6FJ81_9TELE</name>
<dbReference type="InterPro" id="IPR050182">
    <property type="entry name" value="Cytochrome_P450_fam2"/>
</dbReference>
<dbReference type="PANTHER" id="PTHR24300">
    <property type="entry name" value="CYTOCHROME P450 508A4-RELATED"/>
    <property type="match status" value="1"/>
</dbReference>
<evidence type="ECO:0000256" key="1">
    <source>
        <dbReference type="ARBA" id="ARBA00001971"/>
    </source>
</evidence>
<dbReference type="InterPro" id="IPR036396">
    <property type="entry name" value="Cyt_P450_sf"/>
</dbReference>
<dbReference type="GO" id="GO:0006805">
    <property type="term" value="P:xenobiotic metabolic process"/>
    <property type="evidence" value="ECO:0007669"/>
    <property type="project" value="TreeGrafter"/>
</dbReference>
<dbReference type="InterPro" id="IPR002401">
    <property type="entry name" value="Cyt_P450_E_grp-I"/>
</dbReference>
<keyword evidence="7 10" id="KW-0408">Iron</keyword>
<evidence type="ECO:0000256" key="4">
    <source>
        <dbReference type="ARBA" id="ARBA00022617"/>
    </source>
</evidence>
<accession>A0AAV6FJ81</accession>
<evidence type="ECO:0000256" key="6">
    <source>
        <dbReference type="ARBA" id="ARBA00023002"/>
    </source>
</evidence>
<evidence type="ECO:0000256" key="2">
    <source>
        <dbReference type="ARBA" id="ARBA00004370"/>
    </source>
</evidence>
<dbReference type="GO" id="GO:0020037">
    <property type="term" value="F:heme binding"/>
    <property type="evidence" value="ECO:0007669"/>
    <property type="project" value="InterPro"/>
</dbReference>
<reference evidence="12" key="1">
    <citation type="submission" date="2020-10" db="EMBL/GenBank/DDBJ databases">
        <title>Chromosome-scale genome assembly of the Allis shad, Alosa alosa.</title>
        <authorList>
            <person name="Margot Z."/>
            <person name="Christophe K."/>
            <person name="Cabau C."/>
            <person name="Louis A."/>
            <person name="Berthelot C."/>
            <person name="Parey E."/>
            <person name="Roest Crollius H."/>
            <person name="Montfort J."/>
            <person name="Robinson-Rechavi M."/>
            <person name="Bucao C."/>
            <person name="Bouchez O."/>
            <person name="Gislard M."/>
            <person name="Lluch J."/>
            <person name="Milhes M."/>
            <person name="Lampietro C."/>
            <person name="Lopez Roques C."/>
            <person name="Donnadieu C."/>
            <person name="Braasch I."/>
            <person name="Desvignes T."/>
            <person name="Postlethwait J."/>
            <person name="Bobe J."/>
            <person name="Guiguen Y."/>
        </authorList>
    </citation>
    <scope>NUCLEOTIDE SEQUENCE</scope>
    <source>
        <strain evidence="12">M-15738</strain>
        <tissue evidence="12">Blood</tissue>
    </source>
</reference>
<dbReference type="GO" id="GO:0005506">
    <property type="term" value="F:iron ion binding"/>
    <property type="evidence" value="ECO:0007669"/>
    <property type="project" value="InterPro"/>
</dbReference>
<dbReference type="Gene3D" id="1.10.630.10">
    <property type="entry name" value="Cytochrome P450"/>
    <property type="match status" value="1"/>
</dbReference>
<evidence type="ECO:0000256" key="9">
    <source>
        <dbReference type="ARBA" id="ARBA00023136"/>
    </source>
</evidence>
<keyword evidence="13" id="KW-1185">Reference proteome</keyword>
<keyword evidence="5 10" id="KW-0479">Metal-binding</keyword>
<evidence type="ECO:0000256" key="11">
    <source>
        <dbReference type="RuleBase" id="RU000461"/>
    </source>
</evidence>
<dbReference type="PRINTS" id="PR00385">
    <property type="entry name" value="P450"/>
</dbReference>
<dbReference type="EMBL" id="JADWDJ010000022">
    <property type="protein sequence ID" value="KAG5262888.1"/>
    <property type="molecule type" value="Genomic_DNA"/>
</dbReference>
<dbReference type="SUPFAM" id="SSF48264">
    <property type="entry name" value="Cytochrome P450"/>
    <property type="match status" value="1"/>
</dbReference>
<evidence type="ECO:0008006" key="14">
    <source>
        <dbReference type="Google" id="ProtNLM"/>
    </source>
</evidence>
<dbReference type="GO" id="GO:0006082">
    <property type="term" value="P:organic acid metabolic process"/>
    <property type="evidence" value="ECO:0007669"/>
    <property type="project" value="TreeGrafter"/>
</dbReference>
<evidence type="ECO:0000256" key="3">
    <source>
        <dbReference type="ARBA" id="ARBA00010617"/>
    </source>
</evidence>
<sequence length="512" mass="58249">MLISMLLLWFGIVLLFFLFRVRRPKNFPPGPRALPLLGNLLEFNPNDPIKSFKKVQSCDSVANNTVAATNTTNHSLAERYGPVYSLYIGPRPAVVLASQKVIKEALVTRATHFAGRPDHMLICHIIERKGVILADYGPTWQEHRRFALTTLRNFGMGKRSMEEKILQETQHTCAELEKHAGKSMDPQHLFHFAACDIICSVIFGSRFDYDDPYFKSIIIFMEEAAKIALDPWAILYEIVPFIKNLPVPFIKRAHGLISRIRSHILKEIAEHKESWESGEPRDLIDCYLDESEKRLDKGTTFEDSQLASTLFDLLIAGTETTSNTLRTATLYLMTHPHIQERCYQEIEEVLGSREQVCFEDRQSMPYVQAVIHEAQRVADVVPLSVLHSTTTDTEVQGYNIPKGTLVVPLLSLALHEEGQWKSPHDFNPENFLNERGEFVKPDAFMPFSAGSRVCLGEGLARMELFLILVTLLRRFRLVWPEEKGAPDYSMVFGGTQAPKPFHITIHLRESTS</sequence>
<keyword evidence="9" id="KW-0472">Membrane</keyword>
<comment type="similarity">
    <text evidence="3 11">Belongs to the cytochrome P450 family.</text>
</comment>
<dbReference type="AlphaFoldDB" id="A0AAV6FJ81"/>
<proteinExistence type="inferred from homology"/>
<dbReference type="FunFam" id="1.10.630.10:FF:000004">
    <property type="entry name" value="cytochrome P450 2D15 isoform X1"/>
    <property type="match status" value="1"/>
</dbReference>
<keyword evidence="8 11" id="KW-0503">Monooxygenase</keyword>
<evidence type="ECO:0000256" key="7">
    <source>
        <dbReference type="ARBA" id="ARBA00023004"/>
    </source>
</evidence>
<dbReference type="Proteomes" id="UP000823561">
    <property type="component" value="Chromosome 22"/>
</dbReference>
<protein>
    <recommendedName>
        <fullName evidence="14">Cytochrome P450</fullName>
    </recommendedName>
</protein>
<comment type="caution">
    <text evidence="12">The sequence shown here is derived from an EMBL/GenBank/DDBJ whole genome shotgun (WGS) entry which is preliminary data.</text>
</comment>
<dbReference type="InterPro" id="IPR001128">
    <property type="entry name" value="Cyt_P450"/>
</dbReference>
<dbReference type="GO" id="GO:0016020">
    <property type="term" value="C:membrane"/>
    <property type="evidence" value="ECO:0007669"/>
    <property type="project" value="UniProtKB-SubCell"/>
</dbReference>
<dbReference type="Pfam" id="PF00067">
    <property type="entry name" value="p450"/>
    <property type="match status" value="1"/>
</dbReference>
<organism evidence="12 13">
    <name type="scientific">Alosa alosa</name>
    <name type="common">allis shad</name>
    <dbReference type="NCBI Taxonomy" id="278164"/>
    <lineage>
        <taxon>Eukaryota</taxon>
        <taxon>Metazoa</taxon>
        <taxon>Chordata</taxon>
        <taxon>Craniata</taxon>
        <taxon>Vertebrata</taxon>
        <taxon>Euteleostomi</taxon>
        <taxon>Actinopterygii</taxon>
        <taxon>Neopterygii</taxon>
        <taxon>Teleostei</taxon>
        <taxon>Clupei</taxon>
        <taxon>Clupeiformes</taxon>
        <taxon>Clupeoidei</taxon>
        <taxon>Clupeidae</taxon>
        <taxon>Alosa</taxon>
    </lineage>
</organism>
<dbReference type="GO" id="GO:0016712">
    <property type="term" value="F:oxidoreductase activity, acting on paired donors, with incorporation or reduction of molecular oxygen, reduced flavin or flavoprotein as one donor, and incorporation of one atom of oxygen"/>
    <property type="evidence" value="ECO:0007669"/>
    <property type="project" value="TreeGrafter"/>
</dbReference>
<feature type="binding site" description="axial binding residue" evidence="10">
    <location>
        <position position="454"/>
    </location>
    <ligand>
        <name>heme</name>
        <dbReference type="ChEBI" id="CHEBI:30413"/>
    </ligand>
    <ligandPart>
        <name>Fe</name>
        <dbReference type="ChEBI" id="CHEBI:18248"/>
    </ligandPart>
</feature>
<comment type="subcellular location">
    <subcellularLocation>
        <location evidence="2">Membrane</location>
    </subcellularLocation>
</comment>
<evidence type="ECO:0000256" key="10">
    <source>
        <dbReference type="PIRSR" id="PIRSR602401-1"/>
    </source>
</evidence>